<dbReference type="Proteomes" id="UP000007819">
    <property type="component" value="Chromosome A2"/>
</dbReference>
<dbReference type="EnsemblMetazoa" id="XM_016801457.2">
    <property type="protein sequence ID" value="XP_016656946.1"/>
    <property type="gene ID" value="LOC107882700"/>
</dbReference>
<dbReference type="KEGG" id="api:107882700"/>
<reference evidence="3" key="1">
    <citation type="submission" date="2010-06" db="EMBL/GenBank/DDBJ databases">
        <authorList>
            <person name="Jiang H."/>
            <person name="Abraham K."/>
            <person name="Ali S."/>
            <person name="Alsbrooks S.L."/>
            <person name="Anim B.N."/>
            <person name="Anosike U.S."/>
            <person name="Attaway T."/>
            <person name="Bandaranaike D.P."/>
            <person name="Battles P.K."/>
            <person name="Bell S.N."/>
            <person name="Bell A.V."/>
            <person name="Beltran B."/>
            <person name="Bickham C."/>
            <person name="Bustamante Y."/>
            <person name="Caleb T."/>
            <person name="Canada A."/>
            <person name="Cardenas V."/>
            <person name="Carter K."/>
            <person name="Chacko J."/>
            <person name="Chandrabose M.N."/>
            <person name="Chavez D."/>
            <person name="Chavez A."/>
            <person name="Chen L."/>
            <person name="Chu H.-S."/>
            <person name="Claassen K.J."/>
            <person name="Cockrell R."/>
            <person name="Collins M."/>
            <person name="Cooper J.A."/>
            <person name="Cree A."/>
            <person name="Curry S.M."/>
            <person name="Da Y."/>
            <person name="Dao M.D."/>
            <person name="Das B."/>
            <person name="Davila M.-L."/>
            <person name="Davy-Carroll L."/>
            <person name="Denson S."/>
            <person name="Dinh H."/>
            <person name="Ebong V.E."/>
            <person name="Edwards J.R."/>
            <person name="Egan A."/>
            <person name="El-Daye J."/>
            <person name="Escobedo L."/>
            <person name="Fernandez S."/>
            <person name="Fernando P.R."/>
            <person name="Flagg N."/>
            <person name="Forbes L.D."/>
            <person name="Fowler R.G."/>
            <person name="Fu Q."/>
            <person name="Gabisi R.A."/>
            <person name="Ganer J."/>
            <person name="Garbino Pronczuk A."/>
            <person name="Garcia R.M."/>
            <person name="Garner T."/>
            <person name="Garrett T.E."/>
            <person name="Gonzalez D.A."/>
            <person name="Hamid H."/>
            <person name="Hawkins E.S."/>
            <person name="Hirani K."/>
            <person name="Hogues M.E."/>
            <person name="Hollins B."/>
            <person name="Hsiao C.-H."/>
            <person name="Jabil R."/>
            <person name="James M.L."/>
            <person name="Jhangiani S.N."/>
            <person name="Johnson B."/>
            <person name="Johnson Q."/>
            <person name="Joshi V."/>
            <person name="Kalu J.B."/>
            <person name="Kam C."/>
            <person name="Kashfia A."/>
            <person name="Keebler J."/>
            <person name="Kisamo H."/>
            <person name="Kovar C.L."/>
            <person name="Lago L.A."/>
            <person name="Lai C.-Y."/>
            <person name="Laidlaw J."/>
            <person name="Lara F."/>
            <person name="Le T.-K."/>
            <person name="Lee S.L."/>
            <person name="Legall F.H."/>
            <person name="Lemon S.J."/>
            <person name="Lewis L.R."/>
            <person name="Li B."/>
            <person name="Liu Y."/>
            <person name="Liu Y.-S."/>
            <person name="Lopez J."/>
            <person name="Lozado R.J."/>
            <person name="Lu J."/>
            <person name="Madu R.C."/>
            <person name="Maheshwari M."/>
            <person name="Maheshwari R."/>
            <person name="Malloy K."/>
            <person name="Martinez E."/>
            <person name="Mathew T."/>
            <person name="Mercado I.C."/>
            <person name="Mercado C."/>
            <person name="Meyer B."/>
            <person name="Montgomery K."/>
            <person name="Morgan M.B."/>
            <person name="Munidasa M."/>
            <person name="Nazareth L.V."/>
            <person name="Nelson J."/>
            <person name="Ng B.M."/>
            <person name="Nguyen N.B."/>
            <person name="Nguyen P.Q."/>
            <person name="Nguyen T."/>
            <person name="Obregon M."/>
            <person name="Okwuonu G.O."/>
            <person name="Onwere C.G."/>
            <person name="Orozco G."/>
            <person name="Parra A."/>
            <person name="Patel S."/>
            <person name="Patil S."/>
            <person name="Perez A."/>
            <person name="Perez Y."/>
            <person name="Pham C."/>
            <person name="Primus E.L."/>
            <person name="Pu L.-L."/>
            <person name="Puazo M."/>
            <person name="Qin X."/>
            <person name="Quiroz J.B."/>
            <person name="Reese J."/>
            <person name="Richards S."/>
            <person name="Rives C.M."/>
            <person name="Robberts R."/>
            <person name="Ruiz S.J."/>
            <person name="Ruiz M.J."/>
            <person name="Santibanez J."/>
            <person name="Schneider B.W."/>
            <person name="Sisson I."/>
            <person name="Smith M."/>
            <person name="Sodergren E."/>
            <person name="Song X.-Z."/>
            <person name="Song B.B."/>
            <person name="Summersgill H."/>
            <person name="Thelus R."/>
            <person name="Thornton R.D."/>
            <person name="Trejos Z.Y."/>
            <person name="Usmani K."/>
            <person name="Vattathil S."/>
            <person name="Villasana D."/>
            <person name="Walker D.L."/>
            <person name="Wang S."/>
            <person name="Wang K."/>
            <person name="White C.S."/>
            <person name="Williams A.C."/>
            <person name="Williamson J."/>
            <person name="Wilson K."/>
            <person name="Woghiren I.O."/>
            <person name="Woodworth J.R."/>
            <person name="Worley K.C."/>
            <person name="Wright R.A."/>
            <person name="Wu W."/>
            <person name="Young L."/>
            <person name="Zhang L."/>
            <person name="Zhang J."/>
            <person name="Zhu Y."/>
            <person name="Muzny D.M."/>
            <person name="Weinstock G."/>
            <person name="Gibbs R.A."/>
        </authorList>
    </citation>
    <scope>NUCLEOTIDE SEQUENCE [LARGE SCALE GENOMIC DNA]</scope>
    <source>
        <strain evidence="3">LSR1</strain>
    </source>
</reference>
<proteinExistence type="predicted"/>
<dbReference type="GeneID" id="107882700"/>
<protein>
    <submittedName>
        <fullName evidence="2">Uncharacterized protein</fullName>
    </submittedName>
</protein>
<dbReference type="PANTHER" id="PTHR10773:SF19">
    <property type="match status" value="1"/>
</dbReference>
<name>A0A8R2D1Z9_ACYPI</name>
<evidence type="ECO:0000256" key="1">
    <source>
        <dbReference type="SAM" id="MobiDB-lite"/>
    </source>
</evidence>
<reference evidence="2" key="2">
    <citation type="submission" date="2022-06" db="UniProtKB">
        <authorList>
            <consortium name="EnsemblMetazoa"/>
        </authorList>
    </citation>
    <scope>IDENTIFICATION</scope>
</reference>
<dbReference type="RefSeq" id="XP_016656946.1">
    <property type="nucleotide sequence ID" value="XM_016801457.1"/>
</dbReference>
<feature type="region of interest" description="Disordered" evidence="1">
    <location>
        <begin position="14"/>
        <end position="39"/>
    </location>
</feature>
<evidence type="ECO:0000313" key="2">
    <source>
        <dbReference type="EnsemblMetazoa" id="XP_016656946.1"/>
    </source>
</evidence>
<dbReference type="OrthoDB" id="6614966at2759"/>
<evidence type="ECO:0000313" key="3">
    <source>
        <dbReference type="Proteomes" id="UP000007819"/>
    </source>
</evidence>
<sequence length="759" mass="88636">MSRRRLDTILKLAASTGQQNEKHSTSISRKYYSPPASPKTKNVPVDLPLLTYEDIIMNADFVFEYTDDNIIADIPADIETVSTTFQVTNIASTNQIQPCYENPAVLDANSPIKNVEKNDMNLLTDCLINNVKDVTMDNNIENEILVNSNDESNINCDKKTKHRSVRSEKVKWKRETTKNNRMNGEVYTGYKRNGKVVEHNFKRPARVIKKSCTSKRCEKLSNRYCKEFEESRRLKIFEKFWNATWEEKKMFVIGMVSKNVAKADTTGLGSLSRRTNTYKYFLVHDNFEEPLQVCKLMFLNTLGLNEWMLHNWVRNATHGLPGKLLSPKSLKLKENVGDNNLITNSPKRVGLSKRIDHLQSWFASLPKMPSHYCRQKTNRLYLEGPFFNKQQVFEAYKQKCNDDNLVPLSICYFYNFMREKKLSIFVPRKDQCDLCSSYEMRNIDDNVMAEHLAFKNRAREEMNLDKQLAINENKCYMFTMDCQAVKLCPTLHASALYYSMKLKVHNMTLYNMVTGHCKNYWWHEGDGDLEASVFVSIVLCHLEEYCMKEKKPIIIYSDGCGYQNRNKIMANALLHFSIKHQVFIEQKFLIKGHTQMTCDSAHCLIEKNLKGKDIYLPSDFVRITKEARKSPSCFEATLLNYDFFLNYKSHQVYNSIRPGRTKEDPEVKDIRAIQYNPESQRIFYKLMFDEPYTVLPLSKKCDKINPDVQYDKLYKKPISINLSKWQDLQKLKTFLPQDTHPFYDNLNHSATYKSRNSNI</sequence>
<dbReference type="AlphaFoldDB" id="A0A8R2D1Z9"/>
<keyword evidence="3" id="KW-1185">Reference proteome</keyword>
<organism evidence="2 3">
    <name type="scientific">Acyrthosiphon pisum</name>
    <name type="common">Pea aphid</name>
    <dbReference type="NCBI Taxonomy" id="7029"/>
    <lineage>
        <taxon>Eukaryota</taxon>
        <taxon>Metazoa</taxon>
        <taxon>Ecdysozoa</taxon>
        <taxon>Arthropoda</taxon>
        <taxon>Hexapoda</taxon>
        <taxon>Insecta</taxon>
        <taxon>Pterygota</taxon>
        <taxon>Neoptera</taxon>
        <taxon>Paraneoptera</taxon>
        <taxon>Hemiptera</taxon>
        <taxon>Sternorrhyncha</taxon>
        <taxon>Aphidomorpha</taxon>
        <taxon>Aphidoidea</taxon>
        <taxon>Aphididae</taxon>
        <taxon>Macrosiphini</taxon>
        <taxon>Acyrthosiphon</taxon>
    </lineage>
</organism>
<accession>A0A8R2D1Z9</accession>
<dbReference type="PANTHER" id="PTHR10773">
    <property type="entry name" value="DNA-DIRECTED RNA POLYMERASES I, II, AND III SUBUNIT RPABC2"/>
    <property type="match status" value="1"/>
</dbReference>